<dbReference type="EMBL" id="WGGT01000008">
    <property type="protein sequence ID" value="MVQ45706.1"/>
    <property type="molecule type" value="Genomic_DNA"/>
</dbReference>
<evidence type="ECO:0000313" key="9">
    <source>
        <dbReference type="Proteomes" id="UP000284465"/>
    </source>
</evidence>
<dbReference type="PaxDb" id="166486-ERS852572_01695"/>
<dbReference type="Pfam" id="PF00535">
    <property type="entry name" value="Glycos_transf_2"/>
    <property type="match status" value="1"/>
</dbReference>
<evidence type="ECO:0000313" key="3">
    <source>
        <dbReference type="EMBL" id="MTR85449.1"/>
    </source>
</evidence>
<reference evidence="8 9" key="2">
    <citation type="submission" date="2018-08" db="EMBL/GenBank/DDBJ databases">
        <title>A genome reference for cultivated species of the human gut microbiota.</title>
        <authorList>
            <person name="Zou Y."/>
            <person name="Xue W."/>
            <person name="Luo G."/>
        </authorList>
    </citation>
    <scope>NUCLEOTIDE SEQUENCE [LARGE SCALE GENOMIC DNA]</scope>
    <source>
        <strain evidence="6 8">AM37-1AC</strain>
        <strain evidence="5 9">AM43-11</strain>
    </source>
</reference>
<dbReference type="SUPFAM" id="SSF53448">
    <property type="entry name" value="Nucleotide-diphospho-sugar transferases"/>
    <property type="match status" value="1"/>
</dbReference>
<dbReference type="InterPro" id="IPR001173">
    <property type="entry name" value="Glyco_trans_2-like"/>
</dbReference>
<feature type="domain" description="Glycosyltransferase 2-like" evidence="1">
    <location>
        <begin position="6"/>
        <end position="172"/>
    </location>
</feature>
<dbReference type="PANTHER" id="PTHR43179:SF11">
    <property type="entry name" value="GLYCOSYL TRANSFERASE"/>
    <property type="match status" value="1"/>
</dbReference>
<dbReference type="RefSeq" id="WP_006856677.1">
    <property type="nucleotide sequence ID" value="NZ_CABIYH010000011.1"/>
</dbReference>
<dbReference type="GO" id="GO:0016740">
    <property type="term" value="F:transferase activity"/>
    <property type="evidence" value="ECO:0007669"/>
    <property type="project" value="UniProtKB-KW"/>
</dbReference>
<dbReference type="Proteomes" id="UP000479531">
    <property type="component" value="Unassembled WGS sequence"/>
</dbReference>
<reference evidence="3 10" key="3">
    <citation type="journal article" date="2019" name="Nat. Med.">
        <title>A library of human gut bacterial isolates paired with longitudinal multiomics data enables mechanistic microbiome research.</title>
        <authorList>
            <person name="Poyet M."/>
            <person name="Groussin M."/>
            <person name="Gibbons S.M."/>
            <person name="Avila-Pacheco J."/>
            <person name="Jiang X."/>
            <person name="Kearney S.M."/>
            <person name="Perrotta A.R."/>
            <person name="Berdy B."/>
            <person name="Zhao S."/>
            <person name="Lieberman T.D."/>
            <person name="Swanson P.K."/>
            <person name="Smith M."/>
            <person name="Roesemann S."/>
            <person name="Alexander J.E."/>
            <person name="Rich S.A."/>
            <person name="Livny J."/>
            <person name="Vlamakis H."/>
            <person name="Clish C."/>
            <person name="Bullock K."/>
            <person name="Deik A."/>
            <person name="Scott J."/>
            <person name="Pierce K.A."/>
            <person name="Xavier R.J."/>
            <person name="Alm E.J."/>
        </authorList>
    </citation>
    <scope>NUCLEOTIDE SEQUENCE [LARGE SCALE GENOMIC DNA]</scope>
    <source>
        <strain evidence="3 10">BIOML-A1</strain>
    </source>
</reference>
<dbReference type="GeneID" id="61432048"/>
<name>A0A173TR06_9FIRM</name>
<organism evidence="2 7">
    <name type="scientific">Roseburia intestinalis</name>
    <dbReference type="NCBI Taxonomy" id="166486"/>
    <lineage>
        <taxon>Bacteria</taxon>
        <taxon>Bacillati</taxon>
        <taxon>Bacillota</taxon>
        <taxon>Clostridia</taxon>
        <taxon>Lachnospirales</taxon>
        <taxon>Lachnospiraceae</taxon>
        <taxon>Roseburia</taxon>
    </lineage>
</organism>
<evidence type="ECO:0000259" key="1">
    <source>
        <dbReference type="Pfam" id="PF00535"/>
    </source>
</evidence>
<accession>A0A173TR06</accession>
<dbReference type="Proteomes" id="UP000284465">
    <property type="component" value="Unassembled WGS sequence"/>
</dbReference>
<proteinExistence type="predicted"/>
<evidence type="ECO:0000313" key="2">
    <source>
        <dbReference type="EMBL" id="CUN05253.1"/>
    </source>
</evidence>
<evidence type="ECO:0000313" key="7">
    <source>
        <dbReference type="Proteomes" id="UP000095350"/>
    </source>
</evidence>
<dbReference type="EMBL" id="CYXZ01000011">
    <property type="protein sequence ID" value="CUN05253.1"/>
    <property type="molecule type" value="Genomic_DNA"/>
</dbReference>
<dbReference type="Proteomes" id="UP000478483">
    <property type="component" value="Unassembled WGS sequence"/>
</dbReference>
<evidence type="ECO:0000313" key="6">
    <source>
        <dbReference type="EMBL" id="RHC15711.1"/>
    </source>
</evidence>
<evidence type="ECO:0000313" key="10">
    <source>
        <dbReference type="Proteomes" id="UP000478483"/>
    </source>
</evidence>
<evidence type="ECO:0000313" key="4">
    <source>
        <dbReference type="EMBL" id="MVQ45706.1"/>
    </source>
</evidence>
<evidence type="ECO:0000313" key="8">
    <source>
        <dbReference type="Proteomes" id="UP000283513"/>
    </source>
</evidence>
<gene>
    <name evidence="6" type="ORF">DW856_13405</name>
    <name evidence="5" type="ORF">DW927_08005</name>
    <name evidence="2" type="ORF">ERS852572_01695</name>
    <name evidence="4" type="ORF">GCK47_08315</name>
    <name evidence="3" type="ORF">GMD50_10325</name>
</gene>
<evidence type="ECO:0000313" key="5">
    <source>
        <dbReference type="EMBL" id="RHA67659.1"/>
    </source>
</evidence>
<dbReference type="OrthoDB" id="9806824at2"/>
<dbReference type="PANTHER" id="PTHR43179">
    <property type="entry name" value="RHAMNOSYLTRANSFERASE WBBL"/>
    <property type="match status" value="1"/>
</dbReference>
<dbReference type="STRING" id="166486.ERS852572_01695"/>
<dbReference type="EMBL" id="QSFP01000007">
    <property type="protein sequence ID" value="RHA67659.1"/>
    <property type="molecule type" value="Genomic_DNA"/>
</dbReference>
<dbReference type="Proteomes" id="UP000283513">
    <property type="component" value="Unassembled WGS sequence"/>
</dbReference>
<reference evidence="2 7" key="1">
    <citation type="submission" date="2015-09" db="EMBL/GenBank/DDBJ databases">
        <authorList>
            <consortium name="Pathogen Informatics"/>
        </authorList>
    </citation>
    <scope>NUCLEOTIDE SEQUENCE [LARGE SCALE GENOMIC DNA]</scope>
    <source>
        <strain evidence="2 7">2789STDY5834960</strain>
    </source>
</reference>
<dbReference type="AlphaFoldDB" id="A0A173TR06"/>
<dbReference type="Gene3D" id="3.90.550.10">
    <property type="entry name" value="Spore Coat Polysaccharide Biosynthesis Protein SpsA, Chain A"/>
    <property type="match status" value="1"/>
</dbReference>
<dbReference type="EMBL" id="QSHO01000012">
    <property type="protein sequence ID" value="RHC15711.1"/>
    <property type="molecule type" value="Genomic_DNA"/>
</dbReference>
<keyword evidence="2" id="KW-0808">Transferase</keyword>
<dbReference type="InterPro" id="IPR029044">
    <property type="entry name" value="Nucleotide-diphossugar_trans"/>
</dbReference>
<protein>
    <submittedName>
        <fullName evidence="2">Glycosyl transferase family 2</fullName>
    </submittedName>
    <submittedName>
        <fullName evidence="3 5">Glycosyltransferase</fullName>
    </submittedName>
</protein>
<reference evidence="4 11" key="4">
    <citation type="submission" date="2019-10" db="EMBL/GenBank/DDBJ databases">
        <title>Roseburia spp. ameliorate alcoholic fatty liver via restoration of gut barrier function.</title>
        <authorList>
            <person name="Seo B."/>
            <person name="Ko G."/>
        </authorList>
    </citation>
    <scope>NUCLEOTIDE SEQUENCE [LARGE SCALE GENOMIC DNA]</scope>
    <source>
        <strain evidence="4 11">SNUG30017</strain>
    </source>
</reference>
<evidence type="ECO:0000313" key="11">
    <source>
        <dbReference type="Proteomes" id="UP000479531"/>
    </source>
</evidence>
<dbReference type="Proteomes" id="UP000095350">
    <property type="component" value="Unassembled WGS sequence"/>
</dbReference>
<dbReference type="EMBL" id="WNAJ01000011">
    <property type="protein sequence ID" value="MTR85449.1"/>
    <property type="molecule type" value="Genomic_DNA"/>
</dbReference>
<sequence>MKILAIFTCFNRKELTKRGMATLSENRDVTFDYVILDDNSSDGTREMLKQMRDDGTYQIDLIEGDGSNFWNGGMHKAIEHIKNTHMDYDYYMLMNDDTKFFPGIFDEMAPHLKKDEVTVGAICGENGGLSYGGIKYTKGIKYKKLGPDAPEVNCDTFNANCAIIPREIFEKVGIDPFYQHSIGDFDYGLQISKLGYKIHIYPKFVGECNDNTLQKTWQDETLPRMERIRLKESRKGLPFRDWFHFLHKNFGLGTAIVRSITPYIRIILGTKTRYSGA</sequence>